<evidence type="ECO:0000256" key="1">
    <source>
        <dbReference type="ARBA" id="ARBA00004651"/>
    </source>
</evidence>
<name>A0AAE1QGR6_9EUCA</name>
<evidence type="ECO:0000256" key="6">
    <source>
        <dbReference type="ARBA" id="ARBA00023065"/>
    </source>
</evidence>
<keyword evidence="10" id="KW-1071">Ligand-gated ion channel</keyword>
<dbReference type="PANTHER" id="PTHR42643:SF38">
    <property type="entry name" value="IONOTROPIC RECEPTOR 100A"/>
    <property type="match status" value="1"/>
</dbReference>
<keyword evidence="11" id="KW-0407">Ion channel</keyword>
<dbReference type="GO" id="GO:0015276">
    <property type="term" value="F:ligand-gated monoatomic ion channel activity"/>
    <property type="evidence" value="ECO:0007669"/>
    <property type="project" value="InterPro"/>
</dbReference>
<dbReference type="PANTHER" id="PTHR42643">
    <property type="entry name" value="IONOTROPIC RECEPTOR 20A-RELATED"/>
    <property type="match status" value="1"/>
</dbReference>
<feature type="domain" description="Ionotropic glutamate receptor L-glutamate and glycine-binding" evidence="14">
    <location>
        <begin position="76"/>
        <end position="138"/>
    </location>
</feature>
<evidence type="ECO:0000313" key="15">
    <source>
        <dbReference type="EMBL" id="KAK4326020.1"/>
    </source>
</evidence>
<keyword evidence="7 12" id="KW-0472">Membrane</keyword>
<evidence type="ECO:0000256" key="11">
    <source>
        <dbReference type="ARBA" id="ARBA00023303"/>
    </source>
</evidence>
<evidence type="ECO:0000256" key="4">
    <source>
        <dbReference type="ARBA" id="ARBA00022692"/>
    </source>
</evidence>
<keyword evidence="4 12" id="KW-0812">Transmembrane</keyword>
<keyword evidence="9" id="KW-0325">Glycoprotein</keyword>
<evidence type="ECO:0000256" key="9">
    <source>
        <dbReference type="ARBA" id="ARBA00023180"/>
    </source>
</evidence>
<comment type="caution">
    <text evidence="15">The sequence shown here is derived from an EMBL/GenBank/DDBJ whole genome shotgun (WGS) entry which is preliminary data.</text>
</comment>
<dbReference type="SUPFAM" id="SSF53850">
    <property type="entry name" value="Periplasmic binding protein-like II"/>
    <property type="match status" value="1"/>
</dbReference>
<sequence>MMWGDVMCRVYVFLFLNSQPLLSFADSDPLAWDYYARYIVLGLSRADLKALSQTRMGRKTQHILGVIKVATFEFPPAIMYRRQDGKKSISRYGGEVAVMKALANVMNFTINFVEPPPGELWGSRLSNGTWNGIVGMQGRGEADLAIANVFITNLPGQSEHQHFSAPFYHEVSCVVMKVPPPMPRWQAISWPFRGETWLTILIGFFICGPILYVVAFYSAARVGSQPFLKSLPSSYFYAFAMHLREPTDRQPNTTSSQISVGFMWLVGVALQSYSPLKSRVDQVINRIVESGLVAYWFQEAVRIATQHVGWN</sequence>
<dbReference type="Gene3D" id="3.40.190.10">
    <property type="entry name" value="Periplasmic binding protein-like II"/>
    <property type="match status" value="1"/>
</dbReference>
<keyword evidence="5 12" id="KW-1133">Transmembrane helix</keyword>
<dbReference type="AlphaFoldDB" id="A0AAE1QGR6"/>
<evidence type="ECO:0000256" key="2">
    <source>
        <dbReference type="ARBA" id="ARBA00022448"/>
    </source>
</evidence>
<organism evidence="15 16">
    <name type="scientific">Petrolisthes manimaculis</name>
    <dbReference type="NCBI Taxonomy" id="1843537"/>
    <lineage>
        <taxon>Eukaryota</taxon>
        <taxon>Metazoa</taxon>
        <taxon>Ecdysozoa</taxon>
        <taxon>Arthropoda</taxon>
        <taxon>Crustacea</taxon>
        <taxon>Multicrustacea</taxon>
        <taxon>Malacostraca</taxon>
        <taxon>Eumalacostraca</taxon>
        <taxon>Eucarida</taxon>
        <taxon>Decapoda</taxon>
        <taxon>Pleocyemata</taxon>
        <taxon>Anomura</taxon>
        <taxon>Galatheoidea</taxon>
        <taxon>Porcellanidae</taxon>
        <taxon>Petrolisthes</taxon>
    </lineage>
</organism>
<keyword evidence="13" id="KW-0732">Signal</keyword>
<dbReference type="EMBL" id="JAWZYT010000253">
    <property type="protein sequence ID" value="KAK4326020.1"/>
    <property type="molecule type" value="Genomic_DNA"/>
</dbReference>
<evidence type="ECO:0000256" key="12">
    <source>
        <dbReference type="SAM" id="Phobius"/>
    </source>
</evidence>
<reference evidence="15" key="1">
    <citation type="submission" date="2023-11" db="EMBL/GenBank/DDBJ databases">
        <title>Genome assemblies of two species of porcelain crab, Petrolisthes cinctipes and Petrolisthes manimaculis (Anomura: Porcellanidae).</title>
        <authorList>
            <person name="Angst P."/>
        </authorList>
    </citation>
    <scope>NUCLEOTIDE SEQUENCE</scope>
    <source>
        <strain evidence="15">PB745_02</strain>
        <tissue evidence="15">Gill</tissue>
    </source>
</reference>
<dbReference type="Pfam" id="PF10613">
    <property type="entry name" value="Lig_chan-Glu_bd"/>
    <property type="match status" value="1"/>
</dbReference>
<keyword evidence="3" id="KW-1003">Cell membrane</keyword>
<keyword evidence="2" id="KW-0813">Transport</keyword>
<protein>
    <recommendedName>
        <fullName evidence="14">Ionotropic glutamate receptor L-glutamate and glycine-binding domain-containing protein</fullName>
    </recommendedName>
</protein>
<dbReference type="InterPro" id="IPR019594">
    <property type="entry name" value="Glu/Gly-bd"/>
</dbReference>
<evidence type="ECO:0000256" key="13">
    <source>
        <dbReference type="SAM" id="SignalP"/>
    </source>
</evidence>
<dbReference type="Gene3D" id="1.10.287.70">
    <property type="match status" value="1"/>
</dbReference>
<evidence type="ECO:0000313" key="16">
    <source>
        <dbReference type="Proteomes" id="UP001292094"/>
    </source>
</evidence>
<dbReference type="SMART" id="SM00918">
    <property type="entry name" value="Lig_chan-Glu_bd"/>
    <property type="match status" value="1"/>
</dbReference>
<dbReference type="GO" id="GO:0005886">
    <property type="term" value="C:plasma membrane"/>
    <property type="evidence" value="ECO:0007669"/>
    <property type="project" value="UniProtKB-SubCell"/>
</dbReference>
<evidence type="ECO:0000256" key="10">
    <source>
        <dbReference type="ARBA" id="ARBA00023286"/>
    </source>
</evidence>
<accession>A0AAE1QGR6</accession>
<evidence type="ECO:0000256" key="7">
    <source>
        <dbReference type="ARBA" id="ARBA00023136"/>
    </source>
</evidence>
<feature type="signal peptide" evidence="13">
    <location>
        <begin position="1"/>
        <end position="23"/>
    </location>
</feature>
<gene>
    <name evidence="15" type="ORF">Pmani_003443</name>
</gene>
<evidence type="ECO:0000259" key="14">
    <source>
        <dbReference type="SMART" id="SM00918"/>
    </source>
</evidence>
<comment type="subcellular location">
    <subcellularLocation>
        <location evidence="1">Cell membrane</location>
        <topology evidence="1">Multi-pass membrane protein</topology>
    </subcellularLocation>
</comment>
<evidence type="ECO:0000256" key="8">
    <source>
        <dbReference type="ARBA" id="ARBA00023170"/>
    </source>
</evidence>
<evidence type="ECO:0000256" key="3">
    <source>
        <dbReference type="ARBA" id="ARBA00022475"/>
    </source>
</evidence>
<proteinExistence type="predicted"/>
<feature type="transmembrane region" description="Helical" evidence="12">
    <location>
        <begin position="197"/>
        <end position="220"/>
    </location>
</feature>
<dbReference type="InterPro" id="IPR052192">
    <property type="entry name" value="Insect_Ionotropic_Sensory_Rcpt"/>
</dbReference>
<evidence type="ECO:0000256" key="5">
    <source>
        <dbReference type="ARBA" id="ARBA00022989"/>
    </source>
</evidence>
<dbReference type="Proteomes" id="UP001292094">
    <property type="component" value="Unassembled WGS sequence"/>
</dbReference>
<keyword evidence="8" id="KW-0675">Receptor</keyword>
<feature type="chain" id="PRO_5041910134" description="Ionotropic glutamate receptor L-glutamate and glycine-binding domain-containing protein" evidence="13">
    <location>
        <begin position="24"/>
        <end position="311"/>
    </location>
</feature>
<keyword evidence="6" id="KW-0406">Ion transport</keyword>
<keyword evidence="16" id="KW-1185">Reference proteome</keyword>